<feature type="transmembrane region" description="Helical" evidence="7">
    <location>
        <begin position="284"/>
        <end position="306"/>
    </location>
</feature>
<evidence type="ECO:0000256" key="7">
    <source>
        <dbReference type="RuleBase" id="RU363032"/>
    </source>
</evidence>
<evidence type="ECO:0000313" key="9">
    <source>
        <dbReference type="EMBL" id="MBB6429163.1"/>
    </source>
</evidence>
<reference evidence="9 10" key="1">
    <citation type="submission" date="2020-08" db="EMBL/GenBank/DDBJ databases">
        <title>Genomic Encyclopedia of Type Strains, Phase IV (KMG-IV): sequencing the most valuable type-strain genomes for metagenomic binning, comparative biology and taxonomic classification.</title>
        <authorList>
            <person name="Goeker M."/>
        </authorList>
    </citation>
    <scope>NUCLEOTIDE SEQUENCE [LARGE SCALE GENOMIC DNA]</scope>
    <source>
        <strain evidence="9 10">DSM 103725</strain>
    </source>
</reference>
<feature type="transmembrane region" description="Helical" evidence="7">
    <location>
        <begin position="195"/>
        <end position="219"/>
    </location>
</feature>
<feature type="transmembrane region" description="Helical" evidence="7">
    <location>
        <begin position="164"/>
        <end position="188"/>
    </location>
</feature>
<name>A0A7X0H4X3_9BACT</name>
<dbReference type="CDD" id="cd06261">
    <property type="entry name" value="TM_PBP2"/>
    <property type="match status" value="2"/>
</dbReference>
<organism evidence="9 10">
    <name type="scientific">Algisphaera agarilytica</name>
    <dbReference type="NCBI Taxonomy" id="1385975"/>
    <lineage>
        <taxon>Bacteria</taxon>
        <taxon>Pseudomonadati</taxon>
        <taxon>Planctomycetota</taxon>
        <taxon>Phycisphaerae</taxon>
        <taxon>Phycisphaerales</taxon>
        <taxon>Phycisphaeraceae</taxon>
        <taxon>Algisphaera</taxon>
    </lineage>
</organism>
<evidence type="ECO:0000256" key="2">
    <source>
        <dbReference type="ARBA" id="ARBA00022448"/>
    </source>
</evidence>
<dbReference type="GO" id="GO:0055085">
    <property type="term" value="P:transmembrane transport"/>
    <property type="evidence" value="ECO:0007669"/>
    <property type="project" value="InterPro"/>
</dbReference>
<dbReference type="RefSeq" id="WP_246402774.1">
    <property type="nucleotide sequence ID" value="NZ_JACHGY010000001.1"/>
</dbReference>
<keyword evidence="10" id="KW-1185">Reference proteome</keyword>
<keyword evidence="5 7" id="KW-1133">Transmembrane helix</keyword>
<dbReference type="PANTHER" id="PTHR43744:SF3">
    <property type="entry name" value="LACTOSE TRANSPORT SYSTEM PERMEASE PROTEIN LACG"/>
    <property type="match status" value="1"/>
</dbReference>
<proteinExistence type="inferred from homology"/>
<comment type="subcellular location">
    <subcellularLocation>
        <location evidence="1 7">Cell membrane</location>
        <topology evidence="1 7">Multi-pass membrane protein</topology>
    </subcellularLocation>
</comment>
<evidence type="ECO:0000256" key="1">
    <source>
        <dbReference type="ARBA" id="ARBA00004651"/>
    </source>
</evidence>
<dbReference type="SUPFAM" id="SSF161098">
    <property type="entry name" value="MetI-like"/>
    <property type="match status" value="2"/>
</dbReference>
<feature type="transmembrane region" description="Helical" evidence="7">
    <location>
        <begin position="326"/>
        <end position="350"/>
    </location>
</feature>
<gene>
    <name evidence="9" type="ORF">HNQ40_000969</name>
</gene>
<comment type="caution">
    <text evidence="9">The sequence shown here is derived from an EMBL/GenBank/DDBJ whole genome shotgun (WGS) entry which is preliminary data.</text>
</comment>
<dbReference type="Gene3D" id="1.10.3720.10">
    <property type="entry name" value="MetI-like"/>
    <property type="match status" value="2"/>
</dbReference>
<dbReference type="EMBL" id="JACHGY010000001">
    <property type="protein sequence ID" value="MBB6429163.1"/>
    <property type="molecule type" value="Genomic_DNA"/>
</dbReference>
<accession>A0A7X0H4X3</accession>
<evidence type="ECO:0000313" key="10">
    <source>
        <dbReference type="Proteomes" id="UP000541810"/>
    </source>
</evidence>
<dbReference type="InterPro" id="IPR000515">
    <property type="entry name" value="MetI-like"/>
</dbReference>
<dbReference type="Proteomes" id="UP000541810">
    <property type="component" value="Unassembled WGS sequence"/>
</dbReference>
<evidence type="ECO:0000256" key="6">
    <source>
        <dbReference type="ARBA" id="ARBA00023136"/>
    </source>
</evidence>
<evidence type="ECO:0000256" key="4">
    <source>
        <dbReference type="ARBA" id="ARBA00022692"/>
    </source>
</evidence>
<feature type="transmembrane region" description="Helical" evidence="7">
    <location>
        <begin position="225"/>
        <end position="245"/>
    </location>
</feature>
<dbReference type="PROSITE" id="PS50928">
    <property type="entry name" value="ABC_TM1"/>
    <property type="match status" value="2"/>
</dbReference>
<dbReference type="PANTHER" id="PTHR43744">
    <property type="entry name" value="ABC TRANSPORTER PERMEASE PROTEIN MG189-RELATED-RELATED"/>
    <property type="match status" value="1"/>
</dbReference>
<keyword evidence="2 7" id="KW-0813">Transport</keyword>
<dbReference type="GO" id="GO:0005886">
    <property type="term" value="C:plasma membrane"/>
    <property type="evidence" value="ECO:0007669"/>
    <property type="project" value="UniProtKB-SubCell"/>
</dbReference>
<keyword evidence="3" id="KW-1003">Cell membrane</keyword>
<keyword evidence="4 7" id="KW-0812">Transmembrane</keyword>
<evidence type="ECO:0000256" key="3">
    <source>
        <dbReference type="ARBA" id="ARBA00022475"/>
    </source>
</evidence>
<dbReference type="InterPro" id="IPR035906">
    <property type="entry name" value="MetI-like_sf"/>
</dbReference>
<evidence type="ECO:0000256" key="5">
    <source>
        <dbReference type="ARBA" id="ARBA00022989"/>
    </source>
</evidence>
<evidence type="ECO:0000259" key="8">
    <source>
        <dbReference type="PROSITE" id="PS50928"/>
    </source>
</evidence>
<feature type="domain" description="ABC transmembrane type-1" evidence="8">
    <location>
        <begin position="160"/>
        <end position="350"/>
    </location>
</feature>
<feature type="domain" description="ABC transmembrane type-1" evidence="8">
    <location>
        <begin position="1"/>
        <end position="110"/>
    </location>
</feature>
<dbReference type="Pfam" id="PF00528">
    <property type="entry name" value="BPD_transp_1"/>
    <property type="match status" value="2"/>
</dbReference>
<dbReference type="AlphaFoldDB" id="A0A7X0H4X3"/>
<protein>
    <submittedName>
        <fullName evidence="9">ABC-type glycerol-3-phosphate transport system permease component</fullName>
    </submittedName>
</protein>
<keyword evidence="6 7" id="KW-0472">Membrane</keyword>
<comment type="similarity">
    <text evidence="7">Belongs to the binding-protein-dependent transport system permease family.</text>
</comment>
<sequence>MIYFLAALQNVSKDLMEAAEVDGAGPWQRFLNVTVPAIRPVGTFVVLLSFIGSVQLFELPYLLVGPDGGPGKKGLTPVMHLFSKGFDAGDLGYASAIGWPFAYLMFSAFKTKEAFFSGPFWPVEEDGGWWAVDWSGFTFTNFTRLWSEVKIGEASFMRAVLNSFFFASVMSVVGTLGAAMGGYGLAMFKFKGREFITTVVLGALVIPGALLIAPGYFLLFQLGLLDSYAGLILPGVAPAFGVYLFRQAFISSLPHEMMEAGRIDGCGEWRMFFQMGLPMVKPMVGAFVLITYLGTWTNFIGPQIIIQTPEKYPLAVAVAQLRGPFSIEYGMIMAGTLVAIGPVLALFLLLQKDFIAGLTAGAVKG</sequence>